<dbReference type="EMBL" id="CP036271">
    <property type="protein sequence ID" value="QDT55575.1"/>
    <property type="molecule type" value="Genomic_DNA"/>
</dbReference>
<evidence type="ECO:0000313" key="1">
    <source>
        <dbReference type="EMBL" id="QDT55575.1"/>
    </source>
</evidence>
<proteinExistence type="predicted"/>
<name>A0A517SHH9_9PLAN</name>
<dbReference type="KEGG" id="ccos:Pan44_36200"/>
<dbReference type="Proteomes" id="UP000315700">
    <property type="component" value="Chromosome"/>
</dbReference>
<dbReference type="RefSeq" id="WP_145031490.1">
    <property type="nucleotide sequence ID" value="NZ_CP036271.1"/>
</dbReference>
<accession>A0A517SHH9</accession>
<evidence type="ECO:0000313" key="2">
    <source>
        <dbReference type="Proteomes" id="UP000315700"/>
    </source>
</evidence>
<organism evidence="1 2">
    <name type="scientific">Caulifigura coniformis</name>
    <dbReference type="NCBI Taxonomy" id="2527983"/>
    <lineage>
        <taxon>Bacteria</taxon>
        <taxon>Pseudomonadati</taxon>
        <taxon>Planctomycetota</taxon>
        <taxon>Planctomycetia</taxon>
        <taxon>Planctomycetales</taxon>
        <taxon>Planctomycetaceae</taxon>
        <taxon>Caulifigura</taxon>
    </lineage>
</organism>
<reference evidence="1 2" key="1">
    <citation type="submission" date="2019-02" db="EMBL/GenBank/DDBJ databases">
        <title>Deep-cultivation of Planctomycetes and their phenomic and genomic characterization uncovers novel biology.</title>
        <authorList>
            <person name="Wiegand S."/>
            <person name="Jogler M."/>
            <person name="Boedeker C."/>
            <person name="Pinto D."/>
            <person name="Vollmers J."/>
            <person name="Rivas-Marin E."/>
            <person name="Kohn T."/>
            <person name="Peeters S.H."/>
            <person name="Heuer A."/>
            <person name="Rast P."/>
            <person name="Oberbeckmann S."/>
            <person name="Bunk B."/>
            <person name="Jeske O."/>
            <person name="Meyerdierks A."/>
            <person name="Storesund J.E."/>
            <person name="Kallscheuer N."/>
            <person name="Luecker S."/>
            <person name="Lage O.M."/>
            <person name="Pohl T."/>
            <person name="Merkel B.J."/>
            <person name="Hornburger P."/>
            <person name="Mueller R.-W."/>
            <person name="Bruemmer F."/>
            <person name="Labrenz M."/>
            <person name="Spormann A.M."/>
            <person name="Op den Camp H."/>
            <person name="Overmann J."/>
            <person name="Amann R."/>
            <person name="Jetten M.S.M."/>
            <person name="Mascher T."/>
            <person name="Medema M.H."/>
            <person name="Devos D.P."/>
            <person name="Kaster A.-K."/>
            <person name="Ovreas L."/>
            <person name="Rohde M."/>
            <person name="Galperin M.Y."/>
            <person name="Jogler C."/>
        </authorList>
    </citation>
    <scope>NUCLEOTIDE SEQUENCE [LARGE SCALE GENOMIC DNA]</scope>
    <source>
        <strain evidence="1 2">Pan44</strain>
    </source>
</reference>
<dbReference type="InParanoid" id="A0A517SHH9"/>
<sequence>MGYETTQRTAASALFTCFEVTTGRVSRCIAYAMLRDSICQLREQVTSEPDPAERQRLQTHLRVGELILSRHRDERPFGTVPPFWDFKSASEFLDGFLAAVDDGLGMHLQEGKPLCDPEFGLTYRDTDADFEKYAWWETQLCDRVLSEEATIVRSFRSLPDTWPVCDHRTWVYATAHGAAARLLNEVLYHGIVPIMENLEEIRKLRGRVLQERLLVSINCKPQRAQESEASADVKEPKQLQYEFWASHRAWSAAEAKRAYEKTYDTAIPSVRAFTKACERWAKQEGLPLLGRRRKTT</sequence>
<gene>
    <name evidence="1" type="ORF">Pan44_36200</name>
</gene>
<keyword evidence="2" id="KW-1185">Reference proteome</keyword>
<protein>
    <submittedName>
        <fullName evidence="1">Uncharacterized protein</fullName>
    </submittedName>
</protein>
<dbReference type="AlphaFoldDB" id="A0A517SHH9"/>